<keyword evidence="3 6" id="KW-0812">Transmembrane</keyword>
<proteinExistence type="predicted"/>
<feature type="transmembrane region" description="Helical" evidence="6">
    <location>
        <begin position="246"/>
        <end position="264"/>
    </location>
</feature>
<gene>
    <name evidence="7" type="ORF">GTS_41710</name>
</gene>
<evidence type="ECO:0000256" key="4">
    <source>
        <dbReference type="ARBA" id="ARBA00022989"/>
    </source>
</evidence>
<dbReference type="GO" id="GO:0005886">
    <property type="term" value="C:plasma membrane"/>
    <property type="evidence" value="ECO:0007669"/>
    <property type="project" value="UniProtKB-SubCell"/>
</dbReference>
<feature type="transmembrane region" description="Helical" evidence="6">
    <location>
        <begin position="294"/>
        <end position="315"/>
    </location>
</feature>
<dbReference type="PANTHER" id="PTHR40277:SF1">
    <property type="entry name" value="BLL5419 PROTEIN"/>
    <property type="match status" value="1"/>
</dbReference>
<evidence type="ECO:0008006" key="9">
    <source>
        <dbReference type="Google" id="ProtNLM"/>
    </source>
</evidence>
<organism evidence="7 8">
    <name type="scientific">Gandjariella thermophila</name>
    <dbReference type="NCBI Taxonomy" id="1931992"/>
    <lineage>
        <taxon>Bacteria</taxon>
        <taxon>Bacillati</taxon>
        <taxon>Actinomycetota</taxon>
        <taxon>Actinomycetes</taxon>
        <taxon>Pseudonocardiales</taxon>
        <taxon>Pseudonocardiaceae</taxon>
        <taxon>Gandjariella</taxon>
    </lineage>
</organism>
<name>A0A4D4JD01_9PSEU</name>
<reference evidence="8" key="1">
    <citation type="submission" date="2019-04" db="EMBL/GenBank/DDBJ databases">
        <title>Draft genome sequence of Pseudonocardiaceae bacterium SL3-2-4.</title>
        <authorList>
            <person name="Ningsih F."/>
            <person name="Yokota A."/>
            <person name="Sakai Y."/>
            <person name="Nanatani K."/>
            <person name="Yabe S."/>
            <person name="Oetari A."/>
            <person name="Sjamsuridzal W."/>
        </authorList>
    </citation>
    <scope>NUCLEOTIDE SEQUENCE [LARGE SCALE GENOMIC DNA]</scope>
    <source>
        <strain evidence="8">SL3-2-4</strain>
    </source>
</reference>
<accession>A0A4D4JD01</accession>
<dbReference type="Pfam" id="PF03706">
    <property type="entry name" value="LPG_synthase_TM"/>
    <property type="match status" value="1"/>
</dbReference>
<keyword evidence="2" id="KW-1003">Cell membrane</keyword>
<dbReference type="PANTHER" id="PTHR40277">
    <property type="entry name" value="BLL5419 PROTEIN"/>
    <property type="match status" value="1"/>
</dbReference>
<comment type="subcellular location">
    <subcellularLocation>
        <location evidence="1">Cell membrane</location>
        <topology evidence="1">Multi-pass membrane protein</topology>
    </subcellularLocation>
</comment>
<feature type="transmembrane region" description="Helical" evidence="6">
    <location>
        <begin position="215"/>
        <end position="234"/>
    </location>
</feature>
<evidence type="ECO:0000256" key="2">
    <source>
        <dbReference type="ARBA" id="ARBA00022475"/>
    </source>
</evidence>
<evidence type="ECO:0000256" key="6">
    <source>
        <dbReference type="SAM" id="Phobius"/>
    </source>
</evidence>
<dbReference type="RefSeq" id="WP_225978591.1">
    <property type="nucleotide sequence ID" value="NZ_BJFL01000025.1"/>
</dbReference>
<comment type="caution">
    <text evidence="7">The sequence shown here is derived from an EMBL/GenBank/DDBJ whole genome shotgun (WGS) entry which is preliminary data.</text>
</comment>
<feature type="transmembrane region" description="Helical" evidence="6">
    <location>
        <begin position="44"/>
        <end position="62"/>
    </location>
</feature>
<keyword evidence="5 6" id="KW-0472">Membrane</keyword>
<sequence>MRAAIRRAWPWLRVLLGAAILAVLVWRLGTGAFVAGLRAAVDPLAMLAALGIGLVTTVLSAARWQVVARRIGLTLPLGTAVADVYRATFLNTVLPGGVLGDVHRAVHHGRESGDVGRGVRAVVLERVAGQVMPIVVGLAVLATRPSLLAVVVPDAARGPGAALVAALVTLAAVLVGVVFAARRGRRVAGRLRRAVSTAVADTRAGLLSLDTWPELLLLSTAALLAHLGLFLVAARTAGSDAPVSQLLPLLMLALLAMSLPLNIGGWGPREGMAAVAFAAAGLGATQGVTVAVVYGGLTFVSTLPGVAVLAARLVAPQARRLLAHRVARPRAAGLQVQFEQHVLAHGDAANRRA</sequence>
<evidence type="ECO:0000256" key="5">
    <source>
        <dbReference type="ARBA" id="ARBA00023136"/>
    </source>
</evidence>
<dbReference type="InterPro" id="IPR022791">
    <property type="entry name" value="L-PG_synthase/AglD"/>
</dbReference>
<keyword evidence="8" id="KW-1185">Reference proteome</keyword>
<feature type="transmembrane region" description="Helical" evidence="6">
    <location>
        <begin position="160"/>
        <end position="181"/>
    </location>
</feature>
<feature type="transmembrane region" description="Helical" evidence="6">
    <location>
        <begin position="271"/>
        <end position="288"/>
    </location>
</feature>
<evidence type="ECO:0000256" key="1">
    <source>
        <dbReference type="ARBA" id="ARBA00004651"/>
    </source>
</evidence>
<evidence type="ECO:0000313" key="8">
    <source>
        <dbReference type="Proteomes" id="UP000298860"/>
    </source>
</evidence>
<evidence type="ECO:0000256" key="3">
    <source>
        <dbReference type="ARBA" id="ARBA00022692"/>
    </source>
</evidence>
<dbReference type="EMBL" id="BJFL01000025">
    <property type="protein sequence ID" value="GDY32538.1"/>
    <property type="molecule type" value="Genomic_DNA"/>
</dbReference>
<protein>
    <recommendedName>
        <fullName evidence="9">Dolichol-P-glucose synthetase-like protein</fullName>
    </recommendedName>
</protein>
<keyword evidence="4 6" id="KW-1133">Transmembrane helix</keyword>
<evidence type="ECO:0000313" key="7">
    <source>
        <dbReference type="EMBL" id="GDY32538.1"/>
    </source>
</evidence>
<dbReference type="AlphaFoldDB" id="A0A4D4JD01"/>
<feature type="transmembrane region" description="Helical" evidence="6">
    <location>
        <begin position="127"/>
        <end position="148"/>
    </location>
</feature>
<dbReference type="Proteomes" id="UP000298860">
    <property type="component" value="Unassembled WGS sequence"/>
</dbReference>